<dbReference type="InterPro" id="IPR027417">
    <property type="entry name" value="P-loop_NTPase"/>
</dbReference>
<comment type="caution">
    <text evidence="5">The sequence shown here is derived from an EMBL/GenBank/DDBJ whole genome shotgun (WGS) entry which is preliminary data.</text>
</comment>
<gene>
    <name evidence="5" type="ORF">BDW59DRAFT_156508</name>
</gene>
<organism evidence="5 6">
    <name type="scientific">Aspergillus cavernicola</name>
    <dbReference type="NCBI Taxonomy" id="176166"/>
    <lineage>
        <taxon>Eukaryota</taxon>
        <taxon>Fungi</taxon>
        <taxon>Dikarya</taxon>
        <taxon>Ascomycota</taxon>
        <taxon>Pezizomycotina</taxon>
        <taxon>Eurotiomycetes</taxon>
        <taxon>Eurotiomycetidae</taxon>
        <taxon>Eurotiales</taxon>
        <taxon>Aspergillaceae</taxon>
        <taxon>Aspergillus</taxon>
        <taxon>Aspergillus subgen. Nidulantes</taxon>
    </lineage>
</organism>
<keyword evidence="5" id="KW-0640">Prion</keyword>
<dbReference type="Pfam" id="PF24883">
    <property type="entry name" value="NPHP3_N"/>
    <property type="match status" value="1"/>
</dbReference>
<dbReference type="PANTHER" id="PTHR10039">
    <property type="entry name" value="AMELOGENIN"/>
    <property type="match status" value="1"/>
</dbReference>
<reference evidence="5 6" key="1">
    <citation type="submission" date="2024-07" db="EMBL/GenBank/DDBJ databases">
        <title>Section-level genome sequencing and comparative genomics of Aspergillus sections Usti and Cavernicolus.</title>
        <authorList>
            <consortium name="Lawrence Berkeley National Laboratory"/>
            <person name="Nybo J.L."/>
            <person name="Vesth T.C."/>
            <person name="Theobald S."/>
            <person name="Frisvad J.C."/>
            <person name="Larsen T.O."/>
            <person name="Kjaerboelling I."/>
            <person name="Rothschild-Mancinelli K."/>
            <person name="Lyhne E.K."/>
            <person name="Kogle M.E."/>
            <person name="Barry K."/>
            <person name="Clum A."/>
            <person name="Na H."/>
            <person name="Ledsgaard L."/>
            <person name="Lin J."/>
            <person name="Lipzen A."/>
            <person name="Kuo A."/>
            <person name="Riley R."/>
            <person name="Mondo S."/>
            <person name="LaButti K."/>
            <person name="Haridas S."/>
            <person name="Pangalinan J."/>
            <person name="Salamov A.A."/>
            <person name="Simmons B.A."/>
            <person name="Magnuson J.K."/>
            <person name="Chen J."/>
            <person name="Drula E."/>
            <person name="Henrissat B."/>
            <person name="Wiebenga A."/>
            <person name="Lubbers R.J."/>
            <person name="Gomes A.C."/>
            <person name="Makela M.R."/>
            <person name="Stajich J."/>
            <person name="Grigoriev I.V."/>
            <person name="Mortensen U.H."/>
            <person name="De vries R.P."/>
            <person name="Baker S.E."/>
            <person name="Andersen M.R."/>
        </authorList>
    </citation>
    <scope>NUCLEOTIDE SEQUENCE [LARGE SCALE GENOMIC DNA]</scope>
    <source>
        <strain evidence="5 6">CBS 600.67</strain>
    </source>
</reference>
<evidence type="ECO:0000313" key="6">
    <source>
        <dbReference type="Proteomes" id="UP001610335"/>
    </source>
</evidence>
<dbReference type="SUPFAM" id="SSF52540">
    <property type="entry name" value="P-loop containing nucleoside triphosphate hydrolases"/>
    <property type="match status" value="1"/>
</dbReference>
<sequence length="705" mass="80329">MEPAGLAVGLLGLAGLFNTCLDLLDKFDSWRDFGSESRSLTARFRAHKLQLEKWGRAVGLEEGGLLDKHDKLLDDPRTLWIVEELLSAIKDICSYNDDTFPTSTPTIRKRRAHPHATLESKRQKLSWALRDKAKWITQVERFSSIVEILHSLIPIHEETGGVSKYGEPSGGDDSSGHLNDASVGREGWVTEFGRILSRIEGEIEAETRRDLQTWLLGNHLPNELYEIYMERRVQSTCEWILNRPWFLEWSSPDFPKGHAKVLWINGPAGFGKSILCARAIDHLSSMLEAPVAHFFFSSDLEREDPFVVVRSWVAQVISHPIAFALVREKWAAQQEQKATRGHVMNLLREIVTAIPGCTFIMDGLDECSWLKENQRAGDGDSIPGFIETLRRATADIATRLMIVSRDEPEIRACLRNDVYDASVFEHKITPEDTDTVKEKLSQKLADRCNGQFLWIKMQGDSLPRHSWKGQTELERVINSTPTGLEHVYERNWMKIQELPEEDRYRALSLLCWTAFSLRALTVNEMTEALLISEHCDEVRVDELPENIDMDYIDNGISQYCGSLLEVRSPQAECDAGLKTVHLAHFSVKQFLLYNIPTDGGLLQFNKALGSFTEPVENMLLAKMCLRYVNCLAVWRRNSHVEDDQVLGSFLNYAAGSWQQHASVGDPRDPGVVELVNRLFDIRTPTWTLWREWFELNDRKAGKNSP</sequence>
<dbReference type="Proteomes" id="UP001610335">
    <property type="component" value="Unassembled WGS sequence"/>
</dbReference>
<dbReference type="InterPro" id="IPR056884">
    <property type="entry name" value="NPHP3-like_N"/>
</dbReference>
<keyword evidence="5" id="KW-0034">Amyloid</keyword>
<dbReference type="Gene3D" id="1.20.120.1020">
    <property type="entry name" value="Prion-inhibition and propagation, HeLo domain"/>
    <property type="match status" value="1"/>
</dbReference>
<keyword evidence="6" id="KW-1185">Reference proteome</keyword>
<accession>A0ABR4J0Z9</accession>
<evidence type="ECO:0000256" key="1">
    <source>
        <dbReference type="ARBA" id="ARBA00022737"/>
    </source>
</evidence>
<evidence type="ECO:0000259" key="3">
    <source>
        <dbReference type="Pfam" id="PF14479"/>
    </source>
</evidence>
<dbReference type="InterPro" id="IPR038305">
    <property type="entry name" value="HeLo_sf"/>
</dbReference>
<dbReference type="InterPro" id="IPR029498">
    <property type="entry name" value="HeLo_dom"/>
</dbReference>
<proteinExistence type="predicted"/>
<evidence type="ECO:0000313" key="5">
    <source>
        <dbReference type="EMBL" id="KAL2833710.1"/>
    </source>
</evidence>
<protein>
    <submittedName>
        <fullName evidence="5">Prion-inhibition and propagation-domain-containing protein</fullName>
    </submittedName>
</protein>
<keyword evidence="1" id="KW-0677">Repeat</keyword>
<dbReference type="Gene3D" id="3.40.50.300">
    <property type="entry name" value="P-loop containing nucleotide triphosphate hydrolases"/>
    <property type="match status" value="1"/>
</dbReference>
<feature type="domain" description="Prion-inhibition and propagation HeLo" evidence="3">
    <location>
        <begin position="5"/>
        <end position="93"/>
    </location>
</feature>
<evidence type="ECO:0000256" key="2">
    <source>
        <dbReference type="SAM" id="MobiDB-lite"/>
    </source>
</evidence>
<feature type="region of interest" description="Disordered" evidence="2">
    <location>
        <begin position="160"/>
        <end position="181"/>
    </location>
</feature>
<dbReference type="Pfam" id="PF14479">
    <property type="entry name" value="HeLo"/>
    <property type="match status" value="1"/>
</dbReference>
<evidence type="ECO:0000259" key="4">
    <source>
        <dbReference type="Pfam" id="PF24883"/>
    </source>
</evidence>
<name>A0ABR4J0Z9_9EURO</name>
<dbReference type="EMBL" id="JBFXLS010000003">
    <property type="protein sequence ID" value="KAL2833710.1"/>
    <property type="molecule type" value="Genomic_DNA"/>
</dbReference>
<dbReference type="PANTHER" id="PTHR10039:SF14">
    <property type="entry name" value="NACHT DOMAIN-CONTAINING PROTEIN"/>
    <property type="match status" value="1"/>
</dbReference>
<feature type="domain" description="Nephrocystin 3-like N-terminal" evidence="4">
    <location>
        <begin position="236"/>
        <end position="405"/>
    </location>
</feature>